<organism evidence="2 3">
    <name type="scientific">Zhongshania aquimaris</name>
    <dbReference type="NCBI Taxonomy" id="2857107"/>
    <lineage>
        <taxon>Bacteria</taxon>
        <taxon>Pseudomonadati</taxon>
        <taxon>Pseudomonadota</taxon>
        <taxon>Gammaproteobacteria</taxon>
        <taxon>Cellvibrionales</taxon>
        <taxon>Spongiibacteraceae</taxon>
        <taxon>Zhongshania</taxon>
    </lineage>
</organism>
<name>A0ABS6VUH6_9GAMM</name>
<reference evidence="2" key="1">
    <citation type="submission" date="2021-07" db="EMBL/GenBank/DDBJ databases">
        <title>Zhongshania sp. CAU 1632 isolated from seawater.</title>
        <authorList>
            <person name="Kim W."/>
        </authorList>
    </citation>
    <scope>NUCLEOTIDE SEQUENCE</scope>
    <source>
        <strain evidence="2">CAU 1632</strain>
    </source>
</reference>
<evidence type="ECO:0000256" key="1">
    <source>
        <dbReference type="SAM" id="MobiDB-lite"/>
    </source>
</evidence>
<evidence type="ECO:0000313" key="2">
    <source>
        <dbReference type="EMBL" id="MBW2941973.1"/>
    </source>
</evidence>
<proteinExistence type="predicted"/>
<protein>
    <submittedName>
        <fullName evidence="2">Uncharacterized protein</fullName>
    </submittedName>
</protein>
<dbReference type="EMBL" id="JAHWDQ010000003">
    <property type="protein sequence ID" value="MBW2941973.1"/>
    <property type="molecule type" value="Genomic_DNA"/>
</dbReference>
<comment type="caution">
    <text evidence="2">The sequence shown here is derived from an EMBL/GenBank/DDBJ whole genome shotgun (WGS) entry which is preliminary data.</text>
</comment>
<accession>A0ABS6VUH6</accession>
<feature type="compositionally biased region" description="Acidic residues" evidence="1">
    <location>
        <begin position="67"/>
        <end position="81"/>
    </location>
</feature>
<dbReference type="Proteomes" id="UP001166291">
    <property type="component" value="Unassembled WGS sequence"/>
</dbReference>
<evidence type="ECO:0000313" key="3">
    <source>
        <dbReference type="Proteomes" id="UP001166291"/>
    </source>
</evidence>
<keyword evidence="3" id="KW-1185">Reference proteome</keyword>
<sequence length="88" mass="9578">MLSYLELVELANGDIVLQRSEGDENPLVTIKFSKETREHIVGSVLDVARAMVQAGIEAAAMSAGDDGFVDEDDIDDEDDLQSDTKIVH</sequence>
<dbReference type="RefSeq" id="WP_219044187.1">
    <property type="nucleotide sequence ID" value="NZ_JAHWDQ010000003.1"/>
</dbReference>
<gene>
    <name evidence="2" type="ORF">KXJ70_14355</name>
</gene>
<feature type="region of interest" description="Disordered" evidence="1">
    <location>
        <begin position="65"/>
        <end position="88"/>
    </location>
</feature>